<feature type="transmembrane region" description="Helical" evidence="2">
    <location>
        <begin position="379"/>
        <end position="402"/>
    </location>
</feature>
<feature type="transmembrane region" description="Helical" evidence="2">
    <location>
        <begin position="354"/>
        <end position="372"/>
    </location>
</feature>
<dbReference type="Proteomes" id="UP001500467">
    <property type="component" value="Unassembled WGS sequence"/>
</dbReference>
<evidence type="ECO:0000313" key="4">
    <source>
        <dbReference type="Proteomes" id="UP001500467"/>
    </source>
</evidence>
<keyword evidence="4" id="KW-1185">Reference proteome</keyword>
<protein>
    <recommendedName>
        <fullName evidence="5">4-amino-4-deoxy-L-arabinose transferase</fullName>
    </recommendedName>
</protein>
<evidence type="ECO:0000313" key="3">
    <source>
        <dbReference type="EMBL" id="GAA1213776.1"/>
    </source>
</evidence>
<keyword evidence="2" id="KW-0472">Membrane</keyword>
<keyword evidence="2" id="KW-0812">Transmembrane</keyword>
<evidence type="ECO:0000256" key="1">
    <source>
        <dbReference type="SAM" id="MobiDB-lite"/>
    </source>
</evidence>
<feature type="transmembrane region" description="Helical" evidence="2">
    <location>
        <begin position="134"/>
        <end position="153"/>
    </location>
</feature>
<feature type="transmembrane region" description="Helical" evidence="2">
    <location>
        <begin position="284"/>
        <end position="305"/>
    </location>
</feature>
<feature type="transmembrane region" description="Helical" evidence="2">
    <location>
        <begin position="76"/>
        <end position="98"/>
    </location>
</feature>
<comment type="caution">
    <text evidence="3">The sequence shown here is derived from an EMBL/GenBank/DDBJ whole genome shotgun (WGS) entry which is preliminary data.</text>
</comment>
<keyword evidence="2" id="KW-1133">Transmembrane helix</keyword>
<gene>
    <name evidence="3" type="ORF">GCM10009675_39490</name>
</gene>
<reference evidence="3 4" key="1">
    <citation type="journal article" date="2019" name="Int. J. Syst. Evol. Microbiol.">
        <title>The Global Catalogue of Microorganisms (GCM) 10K type strain sequencing project: providing services to taxonomists for standard genome sequencing and annotation.</title>
        <authorList>
            <consortium name="The Broad Institute Genomics Platform"/>
            <consortium name="The Broad Institute Genome Sequencing Center for Infectious Disease"/>
            <person name="Wu L."/>
            <person name="Ma J."/>
        </authorList>
    </citation>
    <scope>NUCLEOTIDE SEQUENCE [LARGE SCALE GENOMIC DNA]</scope>
    <source>
        <strain evidence="3 4">JCM 13022</strain>
    </source>
</reference>
<dbReference type="EMBL" id="BAAALM010000015">
    <property type="protein sequence ID" value="GAA1213776.1"/>
    <property type="molecule type" value="Genomic_DNA"/>
</dbReference>
<dbReference type="RefSeq" id="WP_253857853.1">
    <property type="nucleotide sequence ID" value="NZ_BAAALM010000015.1"/>
</dbReference>
<evidence type="ECO:0008006" key="5">
    <source>
        <dbReference type="Google" id="ProtNLM"/>
    </source>
</evidence>
<name>A0ABN1VJB5_9PSEU</name>
<feature type="transmembrane region" description="Helical" evidence="2">
    <location>
        <begin position="214"/>
        <end position="230"/>
    </location>
</feature>
<feature type="transmembrane region" description="Helical" evidence="2">
    <location>
        <begin position="408"/>
        <end position="427"/>
    </location>
</feature>
<proteinExistence type="predicted"/>
<accession>A0ABN1VJB5</accession>
<feature type="transmembrane region" description="Helical" evidence="2">
    <location>
        <begin position="186"/>
        <end position="207"/>
    </location>
</feature>
<organism evidence="3 4">
    <name type="scientific">Prauserella alba</name>
    <dbReference type="NCBI Taxonomy" id="176898"/>
    <lineage>
        <taxon>Bacteria</taxon>
        <taxon>Bacillati</taxon>
        <taxon>Actinomycetota</taxon>
        <taxon>Actinomycetes</taxon>
        <taxon>Pseudonocardiales</taxon>
        <taxon>Pseudonocardiaceae</taxon>
        <taxon>Prauserella</taxon>
    </lineage>
</organism>
<feature type="transmembrane region" description="Helical" evidence="2">
    <location>
        <begin position="250"/>
        <end position="272"/>
    </location>
</feature>
<evidence type="ECO:0000256" key="2">
    <source>
        <dbReference type="SAM" id="Phobius"/>
    </source>
</evidence>
<feature type="transmembrane region" description="Helical" evidence="2">
    <location>
        <begin position="160"/>
        <end position="180"/>
    </location>
</feature>
<feature type="compositionally biased region" description="Polar residues" evidence="1">
    <location>
        <begin position="41"/>
        <end position="51"/>
    </location>
</feature>
<feature type="region of interest" description="Disordered" evidence="1">
    <location>
        <begin position="1"/>
        <end position="62"/>
    </location>
</feature>
<feature type="transmembrane region" description="Helical" evidence="2">
    <location>
        <begin position="439"/>
        <end position="461"/>
    </location>
</feature>
<sequence length="755" mass="81512">MTTHEADASMTAQSDGGPTSDDPDVEAAGSTDEAEACPSPVTVSGTASQDTPVPPDEERLGATGRLRRALSGRDPVAWLLGVAAALVAVVFVVVDLVWNQGTFIAPLDDVYIHLQYGKQLGSGELFRFNPGDPISTGASSILYSFVLAVGWLLGFSGNGLLGYAVATGIVCTAFATGLTYHLGRLLVGRAVGVWAGVLTAASGPLMWGTASGMEVGLTALLAVATVYLFVRERPDGRFRWTPVVGVLLALVRPEGMVLAIALIGAMLWTTLGGRRAGETRRPRAALWALLPLLAPIGQYLFYWIATGTFSANGVQSKSLMSDRPTFYIGDFVQRATENLRGAVGFFNGMSGQNYAFPGMLIVFVLGLAYLLVKHRRWRPLAVALAVAFAGIVLSVSTLSTALIHELRYFQPFLPIYIVVTVIGLYAVSRLVARGRFRQAALHLLPAVALLFSLMALPQWAWRFGWEAATIRDTNVSVAAWLRGNLPPDAVVGVKDVGAVAYFSERKVVDTIGLTTNGFAEASNHGPGALYEKLRAMPEGERPDYFAVYEQWPGAAMHSFVDTGVFEAEPEMTFELNVPRDSTGWSIVPFDELAVRKANWSLAGTGDAAPVPGDVRDHVDVGSLDSETGHGYAPQMEQPGVQPYTDLRRQDGIIDSSRYILGGETFRVGNLTPGQDAKLTSRVMVNGVEQFVRVRVDGRAVGVWDLGPNRDAWRTRTFDIPGEFVTSQNAEVTLEPVRPLLSPYPEYTSYGYWVTQ</sequence>